<dbReference type="EMBL" id="GIKN01007629">
    <property type="protein sequence ID" value="NIE49902.1"/>
    <property type="molecule type" value="Transcribed_RNA"/>
</dbReference>
<sequence>MDLRMPTGLDRREATLLHRVWRRSGDFTKNTYSFVHRNGRKRLSAMPVIAKRRYTTSCVTVHCMKSRDSHWRLLLRASTTAKCLWTLFCQVPERRHCNRRRRKLC</sequence>
<protein>
    <submittedName>
        <fullName evidence="1">Uncharacterized protein</fullName>
    </submittedName>
</protein>
<evidence type="ECO:0000313" key="1">
    <source>
        <dbReference type="EMBL" id="NIE49902.1"/>
    </source>
</evidence>
<proteinExistence type="predicted"/>
<dbReference type="AlphaFoldDB" id="A0A6G5AFY3"/>
<name>A0A6G5AFY3_RHIMP</name>
<reference evidence="1" key="1">
    <citation type="submission" date="2020-03" db="EMBL/GenBank/DDBJ databases">
        <title>A transcriptome and proteome of the tick Rhipicephalus microplus shaped by the genetic composition of its hosts and developmental stage.</title>
        <authorList>
            <person name="Garcia G.R."/>
            <person name="Ribeiro J.M.C."/>
            <person name="Maruyama S.R."/>
            <person name="Gardinasse L.G."/>
            <person name="Nelson K."/>
            <person name="Ferreira B.R."/>
            <person name="Andrade T.G."/>
            <person name="Santos I.K.F.M."/>
        </authorList>
    </citation>
    <scope>NUCLEOTIDE SEQUENCE</scope>
    <source>
        <strain evidence="1">NSGR</strain>
        <tissue evidence="1">Salivary glands</tissue>
    </source>
</reference>
<accession>A0A6G5AFY3</accession>
<organism evidence="1">
    <name type="scientific">Rhipicephalus microplus</name>
    <name type="common">Cattle tick</name>
    <name type="synonym">Boophilus microplus</name>
    <dbReference type="NCBI Taxonomy" id="6941"/>
    <lineage>
        <taxon>Eukaryota</taxon>
        <taxon>Metazoa</taxon>
        <taxon>Ecdysozoa</taxon>
        <taxon>Arthropoda</taxon>
        <taxon>Chelicerata</taxon>
        <taxon>Arachnida</taxon>
        <taxon>Acari</taxon>
        <taxon>Parasitiformes</taxon>
        <taxon>Ixodida</taxon>
        <taxon>Ixodoidea</taxon>
        <taxon>Ixodidae</taxon>
        <taxon>Rhipicephalinae</taxon>
        <taxon>Rhipicephalus</taxon>
        <taxon>Boophilus</taxon>
    </lineage>
</organism>